<feature type="non-terminal residue" evidence="2">
    <location>
        <position position="1"/>
    </location>
</feature>
<reference evidence="2" key="1">
    <citation type="submission" date="2014-12" db="EMBL/GenBank/DDBJ databases">
        <title>Insight into the proteome of Arion vulgaris.</title>
        <authorList>
            <person name="Aradska J."/>
            <person name="Bulat T."/>
            <person name="Smidak R."/>
            <person name="Sarate P."/>
            <person name="Gangsoo J."/>
            <person name="Sialana F."/>
            <person name="Bilban M."/>
            <person name="Lubec G."/>
        </authorList>
    </citation>
    <scope>NUCLEOTIDE SEQUENCE</scope>
    <source>
        <tissue evidence="2">Skin</tissue>
    </source>
</reference>
<protein>
    <submittedName>
        <fullName evidence="2">Uncharacterized protein</fullName>
    </submittedName>
</protein>
<gene>
    <name evidence="2" type="primary">ORF38008</name>
</gene>
<dbReference type="AlphaFoldDB" id="A0A0B6YUS4"/>
<name>A0A0B6YUS4_9EUPU</name>
<proteinExistence type="predicted"/>
<accession>A0A0B6YUS4</accession>
<dbReference type="EMBL" id="HACG01013103">
    <property type="protein sequence ID" value="CEK59968.1"/>
    <property type="molecule type" value="Transcribed_RNA"/>
</dbReference>
<evidence type="ECO:0000313" key="2">
    <source>
        <dbReference type="EMBL" id="CEK59968.1"/>
    </source>
</evidence>
<feature type="non-terminal residue" evidence="2">
    <location>
        <position position="87"/>
    </location>
</feature>
<sequence>GGLPLLLCRQCDLDIHKHPEYSGHLVFDSKIKRGQFQVRPPSPTVDYTDETDSDTQHPVNEDRVDGVFLKHNSQIKNKISSTELERK</sequence>
<organism evidence="2">
    <name type="scientific">Arion vulgaris</name>
    <dbReference type="NCBI Taxonomy" id="1028688"/>
    <lineage>
        <taxon>Eukaryota</taxon>
        <taxon>Metazoa</taxon>
        <taxon>Spiralia</taxon>
        <taxon>Lophotrochozoa</taxon>
        <taxon>Mollusca</taxon>
        <taxon>Gastropoda</taxon>
        <taxon>Heterobranchia</taxon>
        <taxon>Euthyneura</taxon>
        <taxon>Panpulmonata</taxon>
        <taxon>Eupulmonata</taxon>
        <taxon>Stylommatophora</taxon>
        <taxon>Helicina</taxon>
        <taxon>Arionoidea</taxon>
        <taxon>Arionidae</taxon>
        <taxon>Arion</taxon>
    </lineage>
</organism>
<evidence type="ECO:0000256" key="1">
    <source>
        <dbReference type="SAM" id="MobiDB-lite"/>
    </source>
</evidence>
<feature type="region of interest" description="Disordered" evidence="1">
    <location>
        <begin position="37"/>
        <end position="65"/>
    </location>
</feature>